<dbReference type="EMBL" id="CP042469">
    <property type="protein sequence ID" value="QOX65074.1"/>
    <property type="molecule type" value="Genomic_DNA"/>
</dbReference>
<accession>A0ACD1AFC2</accession>
<proteinExistence type="predicted"/>
<evidence type="ECO:0000313" key="2">
    <source>
        <dbReference type="Proteomes" id="UP000594014"/>
    </source>
</evidence>
<keyword evidence="1" id="KW-0808">Transferase</keyword>
<evidence type="ECO:0000313" key="1">
    <source>
        <dbReference type="EMBL" id="QOX65074.1"/>
    </source>
</evidence>
<dbReference type="Proteomes" id="UP000594014">
    <property type="component" value="Chromosome"/>
</dbReference>
<sequence>MGGFDSMRKYDRNYAIDFLRFIFSIIVVMTHTNGLRPPDKNSYPFVGGYLAVEFFLILSGFFMMQSIYSSDDKVDKENYGRQSLEFIFMKMKPIFPYYIWSLLSYLAVYNFLNSFSSYEFLKNITYSFFELFMLQMTGISQVVYNAPTWYLSALLLSMPVLYYLGLKNKDFLIYIFAPVFVILIYGFFSQSFGQMDVWNNYILVAKAGVLRGIAGLCVGIVCYSIYLKISKLKFSKRQRLIMTILEILGYLAVIIILFMKGHSRLDFILIFAIAALILITLSGQSYTQGFLNNRVSYWLGQFSIPLYLTHWTIRFVVPKVFDQGSYWEWMPIYLVLSMVYAGVVFGAYIYAKYKFQLSKFRTKIMSET</sequence>
<name>A0ACD1AFC2_9FIRM</name>
<gene>
    <name evidence="1" type="ORF">FRZ06_17845</name>
</gene>
<organism evidence="1 2">
    <name type="scientific">Anoxybacterium hadale</name>
    <dbReference type="NCBI Taxonomy" id="3408580"/>
    <lineage>
        <taxon>Bacteria</taxon>
        <taxon>Bacillati</taxon>
        <taxon>Bacillota</taxon>
        <taxon>Clostridia</taxon>
        <taxon>Peptostreptococcales</taxon>
        <taxon>Anaerovoracaceae</taxon>
        <taxon>Anoxybacterium</taxon>
    </lineage>
</organism>
<keyword evidence="2" id="KW-1185">Reference proteome</keyword>
<protein>
    <submittedName>
        <fullName evidence="1">Acyltransferase</fullName>
    </submittedName>
</protein>
<reference evidence="1" key="1">
    <citation type="submission" date="2019-08" db="EMBL/GenBank/DDBJ databases">
        <title>Genome sequence of Clostridiales bacterium MT110.</title>
        <authorList>
            <person name="Cao J."/>
        </authorList>
    </citation>
    <scope>NUCLEOTIDE SEQUENCE</scope>
    <source>
        <strain evidence="1">MT110</strain>
    </source>
</reference>
<keyword evidence="1" id="KW-0012">Acyltransferase</keyword>